<sequence>MTNSIQNNDFRRRTIRIHKTLDKKIDEYKKEELLSNWTQATIDLIKKGFEKVKEEQKKW</sequence>
<accession>X1HQB4</accession>
<dbReference type="AlphaFoldDB" id="X1HQB4"/>
<proteinExistence type="predicted"/>
<protein>
    <submittedName>
        <fullName evidence="1">Uncharacterized protein</fullName>
    </submittedName>
</protein>
<reference evidence="1" key="1">
    <citation type="journal article" date="2014" name="Front. Microbiol.">
        <title>High frequency of phylogenetically diverse reductive dehalogenase-homologous genes in deep subseafloor sedimentary metagenomes.</title>
        <authorList>
            <person name="Kawai M."/>
            <person name="Futagami T."/>
            <person name="Toyoda A."/>
            <person name="Takaki Y."/>
            <person name="Nishi S."/>
            <person name="Hori S."/>
            <person name="Arai W."/>
            <person name="Tsubouchi T."/>
            <person name="Morono Y."/>
            <person name="Uchiyama I."/>
            <person name="Ito T."/>
            <person name="Fujiyama A."/>
            <person name="Inagaki F."/>
            <person name="Takami H."/>
        </authorList>
    </citation>
    <scope>NUCLEOTIDE SEQUENCE</scope>
    <source>
        <strain evidence="1">Expedition CK06-06</strain>
    </source>
</reference>
<comment type="caution">
    <text evidence="1">The sequence shown here is derived from an EMBL/GenBank/DDBJ whole genome shotgun (WGS) entry which is preliminary data.</text>
</comment>
<evidence type="ECO:0000313" key="1">
    <source>
        <dbReference type="EMBL" id="GAH59260.1"/>
    </source>
</evidence>
<dbReference type="EMBL" id="BARU01018677">
    <property type="protein sequence ID" value="GAH59260.1"/>
    <property type="molecule type" value="Genomic_DNA"/>
</dbReference>
<organism evidence="1">
    <name type="scientific">marine sediment metagenome</name>
    <dbReference type="NCBI Taxonomy" id="412755"/>
    <lineage>
        <taxon>unclassified sequences</taxon>
        <taxon>metagenomes</taxon>
        <taxon>ecological metagenomes</taxon>
    </lineage>
</organism>
<name>X1HQB4_9ZZZZ</name>
<gene>
    <name evidence="1" type="ORF">S03H2_30848</name>
</gene>